<feature type="region of interest" description="Disordered" evidence="1">
    <location>
        <begin position="1"/>
        <end position="69"/>
    </location>
</feature>
<evidence type="ECO:0000256" key="1">
    <source>
        <dbReference type="SAM" id="MobiDB-lite"/>
    </source>
</evidence>
<reference evidence="2 3" key="1">
    <citation type="submission" date="2017-04" db="EMBL/GenBank/DDBJ databases">
        <title>Kefir bacterial isolates.</title>
        <authorList>
            <person name="Kim Y."/>
            <person name="Blasche S."/>
            <person name="Patil K.R."/>
        </authorList>
    </citation>
    <scope>NUCLEOTIDE SEQUENCE [LARGE SCALE GENOMIC DNA]</scope>
    <source>
        <strain evidence="2 3">OG2</strain>
    </source>
</reference>
<protein>
    <submittedName>
        <fullName evidence="2">Uncharacterized protein</fullName>
    </submittedName>
</protein>
<proteinExistence type="predicted"/>
<feature type="compositionally biased region" description="Polar residues" evidence="1">
    <location>
        <begin position="20"/>
        <end position="46"/>
    </location>
</feature>
<gene>
    <name evidence="2" type="ORF">B8X04_05040</name>
</gene>
<evidence type="ECO:0000313" key="3">
    <source>
        <dbReference type="Proteomes" id="UP000216867"/>
    </source>
</evidence>
<evidence type="ECO:0000313" key="2">
    <source>
        <dbReference type="EMBL" id="PAK96127.1"/>
    </source>
</evidence>
<accession>A0A269ZE93</accession>
<organism evidence="2 3">
    <name type="scientific">Brevibacterium casei</name>
    <dbReference type="NCBI Taxonomy" id="33889"/>
    <lineage>
        <taxon>Bacteria</taxon>
        <taxon>Bacillati</taxon>
        <taxon>Actinomycetota</taxon>
        <taxon>Actinomycetes</taxon>
        <taxon>Micrococcales</taxon>
        <taxon>Brevibacteriaceae</taxon>
        <taxon>Brevibacterium</taxon>
    </lineage>
</organism>
<sequence>MARTVNRSARTGRFVKASTARRSPSTTVTERVGPGTSNRTTVNRSAATGRFVKESTAQRHPGKTIKQSV</sequence>
<dbReference type="AlphaFoldDB" id="A0A269ZE93"/>
<comment type="caution">
    <text evidence="2">The sequence shown here is derived from an EMBL/GenBank/DDBJ whole genome shotgun (WGS) entry which is preliminary data.</text>
</comment>
<dbReference type="Proteomes" id="UP000216867">
    <property type="component" value="Unassembled WGS sequence"/>
</dbReference>
<name>A0A269ZE93_9MICO</name>
<dbReference type="EMBL" id="NCWY01000004">
    <property type="protein sequence ID" value="PAK96127.1"/>
    <property type="molecule type" value="Genomic_DNA"/>
</dbReference>